<dbReference type="InterPro" id="IPR051598">
    <property type="entry name" value="TSUP/Inactive_protease-like"/>
</dbReference>
<reference evidence="7 8" key="1">
    <citation type="submission" date="2019-01" db="EMBL/GenBank/DDBJ databases">
        <title>Lactibacter flavus gen. nov., sp. nov., a novel bacterium of the family Propionibacteriaceae isolated from raw milk and dairy products.</title>
        <authorList>
            <person name="Huptas C."/>
            <person name="Wenning M."/>
            <person name="Breitenwieser F."/>
            <person name="Doll E."/>
            <person name="Von Neubeck M."/>
            <person name="Busse H.-J."/>
            <person name="Scherer S."/>
        </authorList>
    </citation>
    <scope>NUCLEOTIDE SEQUENCE [LARGE SCALE GENOMIC DNA]</scope>
    <source>
        <strain evidence="7 8">DSM 22130</strain>
    </source>
</reference>
<evidence type="ECO:0000256" key="3">
    <source>
        <dbReference type="ARBA" id="ARBA00022692"/>
    </source>
</evidence>
<feature type="transmembrane region" description="Helical" evidence="6">
    <location>
        <begin position="94"/>
        <end position="115"/>
    </location>
</feature>
<evidence type="ECO:0000313" key="8">
    <source>
        <dbReference type="Proteomes" id="UP000291933"/>
    </source>
</evidence>
<evidence type="ECO:0000256" key="4">
    <source>
        <dbReference type="ARBA" id="ARBA00022989"/>
    </source>
</evidence>
<gene>
    <name evidence="7" type="ORF">ET996_01825</name>
</gene>
<dbReference type="Proteomes" id="UP000291933">
    <property type="component" value="Unassembled WGS sequence"/>
</dbReference>
<evidence type="ECO:0000313" key="7">
    <source>
        <dbReference type="EMBL" id="TBT96468.1"/>
    </source>
</evidence>
<feature type="transmembrane region" description="Helical" evidence="6">
    <location>
        <begin position="175"/>
        <end position="196"/>
    </location>
</feature>
<keyword evidence="3 6" id="KW-0812">Transmembrane</keyword>
<keyword evidence="4 6" id="KW-1133">Transmembrane helix</keyword>
<dbReference type="EMBL" id="SDMR01000001">
    <property type="protein sequence ID" value="TBT96468.1"/>
    <property type="molecule type" value="Genomic_DNA"/>
</dbReference>
<dbReference type="AlphaFoldDB" id="A0A4Q9KPE2"/>
<dbReference type="OrthoDB" id="528320at2"/>
<dbReference type="RefSeq" id="WP_131170880.1">
    <property type="nucleotide sequence ID" value="NZ_FXTL01000001.1"/>
</dbReference>
<keyword evidence="5 6" id="KW-0472">Membrane</keyword>
<dbReference type="PANTHER" id="PTHR43701:SF2">
    <property type="entry name" value="MEMBRANE TRANSPORTER PROTEIN YJNA-RELATED"/>
    <property type="match status" value="1"/>
</dbReference>
<keyword evidence="8" id="KW-1185">Reference proteome</keyword>
<feature type="transmembrane region" description="Helical" evidence="6">
    <location>
        <begin position="143"/>
        <end position="169"/>
    </location>
</feature>
<evidence type="ECO:0000256" key="5">
    <source>
        <dbReference type="ARBA" id="ARBA00023136"/>
    </source>
</evidence>
<accession>A0A4Q9KPE2</accession>
<organism evidence="7 8">
    <name type="scientific">Propioniciclava tarda</name>
    <dbReference type="NCBI Taxonomy" id="433330"/>
    <lineage>
        <taxon>Bacteria</taxon>
        <taxon>Bacillati</taxon>
        <taxon>Actinomycetota</taxon>
        <taxon>Actinomycetes</taxon>
        <taxon>Propionibacteriales</taxon>
        <taxon>Propionibacteriaceae</taxon>
        <taxon>Propioniciclava</taxon>
    </lineage>
</organism>
<evidence type="ECO:0000256" key="6">
    <source>
        <dbReference type="RuleBase" id="RU363041"/>
    </source>
</evidence>
<sequence length="262" mass="25941">MELLWVIPLGLVVGLALGSLGGGGSIMTVPALVYLLGQDPKAATTGSLIIVGVTALIGAIPHYRKGNVQLGRGAVFGALGVLGSYAGARGAAGVSSHVLLSAFAGLMVVVAVLMARRLRRAPSASGAGTAAGPAGGSVRWMPILLAASAVGLLTGFFGVGGGFAVVPALVLVLGLPMPVAVGTSLVVIAINSATALASRLGNGVTLDWPVIAGFSAFAVAGSLLGAKVTQRVSPRHLTVAFILMLVVVAVYMAVMNVPALFS</sequence>
<name>A0A4Q9KPE2_PROTD</name>
<feature type="transmembrane region" description="Helical" evidence="6">
    <location>
        <begin position="238"/>
        <end position="261"/>
    </location>
</feature>
<comment type="subcellular location">
    <subcellularLocation>
        <location evidence="6">Cell membrane</location>
        <topology evidence="6">Multi-pass membrane protein</topology>
    </subcellularLocation>
    <subcellularLocation>
        <location evidence="1">Membrane</location>
        <topology evidence="1">Multi-pass membrane protein</topology>
    </subcellularLocation>
</comment>
<proteinExistence type="inferred from homology"/>
<dbReference type="GO" id="GO:0005886">
    <property type="term" value="C:plasma membrane"/>
    <property type="evidence" value="ECO:0007669"/>
    <property type="project" value="UniProtKB-SubCell"/>
</dbReference>
<dbReference type="PANTHER" id="PTHR43701">
    <property type="entry name" value="MEMBRANE TRANSPORTER PROTEIN MJ0441-RELATED"/>
    <property type="match status" value="1"/>
</dbReference>
<feature type="transmembrane region" description="Helical" evidence="6">
    <location>
        <begin position="208"/>
        <end position="226"/>
    </location>
</feature>
<keyword evidence="6" id="KW-1003">Cell membrane</keyword>
<comment type="caution">
    <text evidence="7">The sequence shown here is derived from an EMBL/GenBank/DDBJ whole genome shotgun (WGS) entry which is preliminary data.</text>
</comment>
<evidence type="ECO:0000256" key="2">
    <source>
        <dbReference type="ARBA" id="ARBA00009142"/>
    </source>
</evidence>
<comment type="similarity">
    <text evidence="2 6">Belongs to the 4-toluene sulfonate uptake permease (TSUP) (TC 2.A.102) family.</text>
</comment>
<dbReference type="InterPro" id="IPR002781">
    <property type="entry name" value="TM_pro_TauE-like"/>
</dbReference>
<evidence type="ECO:0000256" key="1">
    <source>
        <dbReference type="ARBA" id="ARBA00004141"/>
    </source>
</evidence>
<dbReference type="Pfam" id="PF01925">
    <property type="entry name" value="TauE"/>
    <property type="match status" value="1"/>
</dbReference>
<protein>
    <recommendedName>
        <fullName evidence="6">Probable membrane transporter protein</fullName>
    </recommendedName>
</protein>
<feature type="transmembrane region" description="Helical" evidence="6">
    <location>
        <begin position="42"/>
        <end position="63"/>
    </location>
</feature>